<dbReference type="Proteomes" id="UP000324222">
    <property type="component" value="Unassembled WGS sequence"/>
</dbReference>
<evidence type="ECO:0000313" key="2">
    <source>
        <dbReference type="Proteomes" id="UP000324222"/>
    </source>
</evidence>
<accession>A0A5B7EP27</accession>
<gene>
    <name evidence="1" type="ORF">E2C01_029888</name>
</gene>
<name>A0A5B7EP27_PORTR</name>
<sequence>MLSSDLIRIHVPKRNILILPYTHNVSLYSHQRHHITGYTDFSNVKIRDTDVATKCYRSLETLHSWTQPVRFFPHRATSACL</sequence>
<evidence type="ECO:0000313" key="1">
    <source>
        <dbReference type="EMBL" id="MPC36430.1"/>
    </source>
</evidence>
<keyword evidence="2" id="KW-1185">Reference proteome</keyword>
<dbReference type="EMBL" id="VSRR010003515">
    <property type="protein sequence ID" value="MPC36430.1"/>
    <property type="molecule type" value="Genomic_DNA"/>
</dbReference>
<dbReference type="AlphaFoldDB" id="A0A5B7EP27"/>
<organism evidence="1 2">
    <name type="scientific">Portunus trituberculatus</name>
    <name type="common">Swimming crab</name>
    <name type="synonym">Neptunus trituberculatus</name>
    <dbReference type="NCBI Taxonomy" id="210409"/>
    <lineage>
        <taxon>Eukaryota</taxon>
        <taxon>Metazoa</taxon>
        <taxon>Ecdysozoa</taxon>
        <taxon>Arthropoda</taxon>
        <taxon>Crustacea</taxon>
        <taxon>Multicrustacea</taxon>
        <taxon>Malacostraca</taxon>
        <taxon>Eumalacostraca</taxon>
        <taxon>Eucarida</taxon>
        <taxon>Decapoda</taxon>
        <taxon>Pleocyemata</taxon>
        <taxon>Brachyura</taxon>
        <taxon>Eubrachyura</taxon>
        <taxon>Portunoidea</taxon>
        <taxon>Portunidae</taxon>
        <taxon>Portuninae</taxon>
        <taxon>Portunus</taxon>
    </lineage>
</organism>
<comment type="caution">
    <text evidence="1">The sequence shown here is derived from an EMBL/GenBank/DDBJ whole genome shotgun (WGS) entry which is preliminary data.</text>
</comment>
<reference evidence="1 2" key="1">
    <citation type="submission" date="2019-05" db="EMBL/GenBank/DDBJ databases">
        <title>Another draft genome of Portunus trituberculatus and its Hox gene families provides insights of decapod evolution.</title>
        <authorList>
            <person name="Jeong J.-H."/>
            <person name="Song I."/>
            <person name="Kim S."/>
            <person name="Choi T."/>
            <person name="Kim D."/>
            <person name="Ryu S."/>
            <person name="Kim W."/>
        </authorList>
    </citation>
    <scope>NUCLEOTIDE SEQUENCE [LARGE SCALE GENOMIC DNA]</scope>
    <source>
        <tissue evidence="1">Muscle</tissue>
    </source>
</reference>
<proteinExistence type="predicted"/>
<protein>
    <submittedName>
        <fullName evidence="1">Uncharacterized protein</fullName>
    </submittedName>
</protein>